<evidence type="ECO:0000313" key="1">
    <source>
        <dbReference type="EMBL" id="MFC4328296.1"/>
    </source>
</evidence>
<proteinExistence type="predicted"/>
<evidence type="ECO:0000313" key="2">
    <source>
        <dbReference type="Proteomes" id="UP001595824"/>
    </source>
</evidence>
<sequence>MTTTVRDTWHFSCTSHLNQLLNLMADQIPLEILPADRLTADCDHMRLDLKRFMMEVIRTFPASWHEVWSAALLQAEAACAGFTTLTDEDVAVILETLADQGFVARVDSSGEGPRYAVKAAANRRSG</sequence>
<gene>
    <name evidence="1" type="ORF">ACFPC0_10710</name>
</gene>
<keyword evidence="2" id="KW-1185">Reference proteome</keyword>
<comment type="caution">
    <text evidence="1">The sequence shown here is derived from an EMBL/GenBank/DDBJ whole genome shotgun (WGS) entry which is preliminary data.</text>
</comment>
<dbReference type="Proteomes" id="UP001595824">
    <property type="component" value="Unassembled WGS sequence"/>
</dbReference>
<name>A0ABV8TCF4_9ACTN</name>
<dbReference type="EMBL" id="JBHSDP010000011">
    <property type="protein sequence ID" value="MFC4328296.1"/>
    <property type="molecule type" value="Genomic_DNA"/>
</dbReference>
<reference evidence="2" key="1">
    <citation type="journal article" date="2019" name="Int. J. Syst. Evol. Microbiol.">
        <title>The Global Catalogue of Microorganisms (GCM) 10K type strain sequencing project: providing services to taxonomists for standard genome sequencing and annotation.</title>
        <authorList>
            <consortium name="The Broad Institute Genomics Platform"/>
            <consortium name="The Broad Institute Genome Sequencing Center for Infectious Disease"/>
            <person name="Wu L."/>
            <person name="Ma J."/>
        </authorList>
    </citation>
    <scope>NUCLEOTIDE SEQUENCE [LARGE SCALE GENOMIC DNA]</scope>
    <source>
        <strain evidence="2">PCU 347</strain>
    </source>
</reference>
<dbReference type="RefSeq" id="WP_381738452.1">
    <property type="nucleotide sequence ID" value="NZ_JBHSDP010000011.1"/>
</dbReference>
<accession>A0ABV8TCF4</accession>
<protein>
    <submittedName>
        <fullName evidence="1">Uncharacterized protein</fullName>
    </submittedName>
</protein>
<organism evidence="1 2">
    <name type="scientific">Streptomyces andamanensis</name>
    <dbReference type="NCBI Taxonomy" id="1565035"/>
    <lineage>
        <taxon>Bacteria</taxon>
        <taxon>Bacillati</taxon>
        <taxon>Actinomycetota</taxon>
        <taxon>Actinomycetes</taxon>
        <taxon>Kitasatosporales</taxon>
        <taxon>Streptomycetaceae</taxon>
        <taxon>Streptomyces</taxon>
    </lineage>
</organism>